<keyword evidence="2" id="KW-0378">Hydrolase</keyword>
<sequence length="280" mass="31064">MNHVLDPGVERIVDAGGVKTRYWEAGSGEPLILIHGGGAGADARGNWVPLGAPPLPPLPGSSPTTWSASVNPCPTTATSTSLSPHGSSSCRTSWTPYRLSRRHSSSNFMGGATALRVDACETFRITTLTLMGSAGLTREFSAELSTMLDYTEPSVDGMRRIVSALTHPRFQPSEQLIQYRYQLTNDRRIMDAYRATMTWIREQRGLFYPEDDIARVKSKTLVICGREDQVVPLDLSVRFHQLLENSRLYSIPQCGHWAMLEHPEELATAVTDFIKKEETR</sequence>
<dbReference type="PANTHER" id="PTHR46438:SF11">
    <property type="entry name" value="LIPASE-RELATED"/>
    <property type="match status" value="1"/>
</dbReference>
<organism evidence="2">
    <name type="scientific">Janibacter sp. OC11</name>
    <dbReference type="NCBI Taxonomy" id="1450653"/>
    <lineage>
        <taxon>Bacteria</taxon>
        <taxon>Bacillati</taxon>
        <taxon>Actinomycetota</taxon>
        <taxon>Actinomycetes</taxon>
        <taxon>Micrococcales</taxon>
        <taxon>Intrasporangiaceae</taxon>
        <taxon>Janibacter</taxon>
    </lineage>
</organism>
<proteinExistence type="predicted"/>
<evidence type="ECO:0000313" key="2">
    <source>
        <dbReference type="EMBL" id="BAO50821.1"/>
    </source>
</evidence>
<dbReference type="GO" id="GO:0016787">
    <property type="term" value="F:hydrolase activity"/>
    <property type="evidence" value="ECO:0007669"/>
    <property type="project" value="UniProtKB-KW"/>
</dbReference>
<dbReference type="Pfam" id="PF00561">
    <property type="entry name" value="Abhydrolase_1"/>
    <property type="match status" value="1"/>
</dbReference>
<dbReference type="AlphaFoldDB" id="W6JLT6"/>
<dbReference type="PANTHER" id="PTHR46438">
    <property type="entry name" value="ALPHA/BETA-HYDROLASES SUPERFAMILY PROTEIN"/>
    <property type="match status" value="1"/>
</dbReference>
<gene>
    <name evidence="2" type="primary">carC</name>
</gene>
<feature type="domain" description="AB hydrolase-1" evidence="1">
    <location>
        <begin position="196"/>
        <end position="263"/>
    </location>
</feature>
<reference evidence="2" key="1">
    <citation type="submission" date="2014-01" db="EMBL/GenBank/DDBJ databases">
        <title>Characterization and genetic analyses of a carbazole-degrading gram-positive marine isolate, Janibacter sp. strain OC11.</title>
        <authorList>
            <person name="Oba S."/>
            <person name="Suzuki T."/>
            <person name="Maeda R."/>
            <person name="Omori T."/>
            <person name="Fuse H."/>
        </authorList>
    </citation>
    <scope>NUCLEOTIDE SEQUENCE</scope>
    <source>
        <strain evidence="2">OC11</strain>
    </source>
</reference>
<name>W6JLT6_9MICO</name>
<dbReference type="InterPro" id="IPR029058">
    <property type="entry name" value="AB_hydrolase_fold"/>
</dbReference>
<accession>W6JLT6</accession>
<dbReference type="SUPFAM" id="SSF53474">
    <property type="entry name" value="alpha/beta-Hydrolases"/>
    <property type="match status" value="1"/>
</dbReference>
<dbReference type="Gene3D" id="3.40.50.1820">
    <property type="entry name" value="alpha/beta hydrolase"/>
    <property type="match status" value="2"/>
</dbReference>
<protein>
    <submittedName>
        <fullName evidence="2">Meta-cleavage compound hydrolase</fullName>
    </submittedName>
</protein>
<dbReference type="InterPro" id="IPR000073">
    <property type="entry name" value="AB_hydrolase_1"/>
</dbReference>
<evidence type="ECO:0000259" key="1">
    <source>
        <dbReference type="Pfam" id="PF00561"/>
    </source>
</evidence>
<dbReference type="PRINTS" id="PR00111">
    <property type="entry name" value="ABHYDROLASE"/>
</dbReference>
<dbReference type="EMBL" id="AB904213">
    <property type="protein sequence ID" value="BAO50821.1"/>
    <property type="molecule type" value="Genomic_DNA"/>
</dbReference>